<evidence type="ECO:0000313" key="10">
    <source>
        <dbReference type="Proteomes" id="UP000321598"/>
    </source>
</evidence>
<dbReference type="GO" id="GO:0050660">
    <property type="term" value="F:flavin adenine dinucleotide binding"/>
    <property type="evidence" value="ECO:0007669"/>
    <property type="project" value="InterPro"/>
</dbReference>
<dbReference type="Pfam" id="PF01266">
    <property type="entry name" value="DAO"/>
    <property type="match status" value="1"/>
</dbReference>
<dbReference type="RefSeq" id="WP_103388212.1">
    <property type="nucleotide sequence ID" value="NZ_BKAV01000010.1"/>
</dbReference>
<evidence type="ECO:0000256" key="2">
    <source>
        <dbReference type="ARBA" id="ARBA00022977"/>
    </source>
</evidence>
<keyword evidence="2" id="KW-0784">Thiamine biosynthesis</keyword>
<evidence type="ECO:0000256" key="4">
    <source>
        <dbReference type="ARBA" id="ARBA00049872"/>
    </source>
</evidence>
<dbReference type="InterPro" id="IPR012727">
    <property type="entry name" value="Gly_oxidase_ThiO"/>
</dbReference>
<name>A0A380BY20_9STAP</name>
<evidence type="ECO:0000313" key="8">
    <source>
        <dbReference type="EMBL" id="SUJ09120.1"/>
    </source>
</evidence>
<evidence type="ECO:0000313" key="7">
    <source>
        <dbReference type="EMBL" id="GEQ00249.1"/>
    </source>
</evidence>
<dbReference type="InterPro" id="IPR036188">
    <property type="entry name" value="FAD/NAD-bd_sf"/>
</dbReference>
<dbReference type="PANTHER" id="PTHR13847">
    <property type="entry name" value="SARCOSINE DEHYDROGENASE-RELATED"/>
    <property type="match status" value="1"/>
</dbReference>
<comment type="pathway">
    <text evidence="1">Cofactor biosynthesis; thiamine diphosphate biosynthesis.</text>
</comment>
<proteinExistence type="predicted"/>
<dbReference type="EC" id="1.4.3.19" evidence="5"/>
<dbReference type="Gene3D" id="3.30.9.10">
    <property type="entry name" value="D-Amino Acid Oxidase, subunit A, domain 2"/>
    <property type="match status" value="1"/>
</dbReference>
<evidence type="ECO:0000256" key="1">
    <source>
        <dbReference type="ARBA" id="ARBA00004948"/>
    </source>
</evidence>
<organism evidence="8 9">
    <name type="scientific">Staphylococcus arlettae</name>
    <dbReference type="NCBI Taxonomy" id="29378"/>
    <lineage>
        <taxon>Bacteria</taxon>
        <taxon>Bacillati</taxon>
        <taxon>Bacillota</taxon>
        <taxon>Bacilli</taxon>
        <taxon>Bacillales</taxon>
        <taxon>Staphylococcaceae</taxon>
        <taxon>Staphylococcus</taxon>
    </lineage>
</organism>
<accession>A0A380BY20</accession>
<evidence type="ECO:0000256" key="3">
    <source>
        <dbReference type="ARBA" id="ARBA00023002"/>
    </source>
</evidence>
<evidence type="ECO:0000256" key="5">
    <source>
        <dbReference type="ARBA" id="ARBA00050018"/>
    </source>
</evidence>
<dbReference type="AlphaFoldDB" id="A0A380BY20"/>
<dbReference type="Proteomes" id="UP000254956">
    <property type="component" value="Unassembled WGS sequence"/>
</dbReference>
<dbReference type="GO" id="GO:0043799">
    <property type="term" value="F:glycine oxidase activity"/>
    <property type="evidence" value="ECO:0007669"/>
    <property type="project" value="UniProtKB-EC"/>
</dbReference>
<sequence length="371" mass="41408">MYDVLIIGSGVMGMSIARALNSEAYRIAVIDRDIPGKHASYKAGGMLGAQNEFNSDSALYRLALKSQQYFEPLAHSIAEEVGIDIEYRQSGLLKIAAEAQHSHQVLEQYEFLQQHNPQVRLLTNKDIQQYRNYDISFPTNTAFHIPEDHQINANRYTKALLASLHKRHIERIFSTEVTDIQAGHEGYSVCTNKGKFAAQKVIVAGGAWSHYLLNGQLKAHEPTGVKGEVMLFESRDIQLATTLFFTDGCYIVPKMKQRYLIGATSYFNDYSVNVTAGGMQCLLHQALTYVPALGNATIIKHWSGVRPYTNQEKPVMDEIQQGLFVITGHYRNGILLSPVVGELIALWLKSGVKPEILNDFKLGGCTSGSYY</sequence>
<keyword evidence="3 8" id="KW-0560">Oxidoreductase</keyword>
<dbReference type="EMBL" id="UGZE01000001">
    <property type="protein sequence ID" value="SUJ09120.1"/>
    <property type="molecule type" value="Genomic_DNA"/>
</dbReference>
<dbReference type="EMBL" id="BKAV01000010">
    <property type="protein sequence ID" value="GEQ00249.1"/>
    <property type="molecule type" value="Genomic_DNA"/>
</dbReference>
<protein>
    <recommendedName>
        <fullName evidence="5">glycine oxidase</fullName>
        <ecNumber evidence="5">1.4.3.19</ecNumber>
    </recommendedName>
</protein>
<dbReference type="GO" id="GO:0009228">
    <property type="term" value="P:thiamine biosynthetic process"/>
    <property type="evidence" value="ECO:0007669"/>
    <property type="project" value="UniProtKB-KW"/>
</dbReference>
<dbReference type="PANTHER" id="PTHR13847:SF289">
    <property type="entry name" value="GLYCINE OXIDASE"/>
    <property type="match status" value="1"/>
</dbReference>
<dbReference type="UniPathway" id="UPA00060"/>
<gene>
    <name evidence="8" type="primary">thiO_1</name>
    <name evidence="8" type="ORF">NCTC12413_00341</name>
    <name evidence="7" type="ORF">SAR03_12860</name>
</gene>
<feature type="domain" description="FAD dependent oxidoreductase" evidence="6">
    <location>
        <begin position="3"/>
        <end position="345"/>
    </location>
</feature>
<dbReference type="GO" id="GO:0009229">
    <property type="term" value="P:thiamine diphosphate biosynthetic process"/>
    <property type="evidence" value="ECO:0007669"/>
    <property type="project" value="UniProtKB-UniPathway"/>
</dbReference>
<dbReference type="Proteomes" id="UP000321598">
    <property type="component" value="Unassembled WGS sequence"/>
</dbReference>
<dbReference type="GO" id="GO:0005737">
    <property type="term" value="C:cytoplasm"/>
    <property type="evidence" value="ECO:0007669"/>
    <property type="project" value="TreeGrafter"/>
</dbReference>
<evidence type="ECO:0000313" key="9">
    <source>
        <dbReference type="Proteomes" id="UP000254956"/>
    </source>
</evidence>
<dbReference type="InterPro" id="IPR006076">
    <property type="entry name" value="FAD-dep_OxRdtase"/>
</dbReference>
<dbReference type="STRING" id="1212545.SARL_00365"/>
<dbReference type="OrthoDB" id="9794226at2"/>
<evidence type="ECO:0000259" key="6">
    <source>
        <dbReference type="Pfam" id="PF01266"/>
    </source>
</evidence>
<keyword evidence="10" id="KW-1185">Reference proteome</keyword>
<comment type="catalytic activity">
    <reaction evidence="4">
        <text>glycine + O2 + H2O = glyoxylate + H2O2 + NH4(+)</text>
        <dbReference type="Rhea" id="RHEA:11532"/>
        <dbReference type="ChEBI" id="CHEBI:15377"/>
        <dbReference type="ChEBI" id="CHEBI:15379"/>
        <dbReference type="ChEBI" id="CHEBI:16240"/>
        <dbReference type="ChEBI" id="CHEBI:28938"/>
        <dbReference type="ChEBI" id="CHEBI:36655"/>
        <dbReference type="ChEBI" id="CHEBI:57305"/>
        <dbReference type="EC" id="1.4.3.19"/>
    </reaction>
</comment>
<dbReference type="Gene3D" id="3.50.50.60">
    <property type="entry name" value="FAD/NAD(P)-binding domain"/>
    <property type="match status" value="1"/>
</dbReference>
<reference evidence="7 10" key="2">
    <citation type="submission" date="2019-07" db="EMBL/GenBank/DDBJ databases">
        <title>Whole genome shotgun sequence of Staphylococcus arlettae NBRC 109765.</title>
        <authorList>
            <person name="Hosoyama A."/>
            <person name="Uohara A."/>
            <person name="Ohji S."/>
            <person name="Ichikawa N."/>
        </authorList>
    </citation>
    <scope>NUCLEOTIDE SEQUENCE [LARGE SCALE GENOMIC DNA]</scope>
    <source>
        <strain evidence="7 10">NBRC 109765</strain>
    </source>
</reference>
<reference evidence="8 9" key="1">
    <citation type="submission" date="2018-06" db="EMBL/GenBank/DDBJ databases">
        <authorList>
            <consortium name="Pathogen Informatics"/>
            <person name="Doyle S."/>
        </authorList>
    </citation>
    <scope>NUCLEOTIDE SEQUENCE [LARGE SCALE GENOMIC DNA]</scope>
    <source>
        <strain evidence="8 9">NCTC12413</strain>
    </source>
</reference>
<dbReference type="NCBIfam" id="TIGR02352">
    <property type="entry name" value="thiamin_ThiO"/>
    <property type="match status" value="1"/>
</dbReference>
<dbReference type="SUPFAM" id="SSF51905">
    <property type="entry name" value="FAD/NAD(P)-binding domain"/>
    <property type="match status" value="1"/>
</dbReference>
<dbReference type="SUPFAM" id="SSF54373">
    <property type="entry name" value="FAD-linked reductases, C-terminal domain"/>
    <property type="match status" value="1"/>
</dbReference>